<reference evidence="1" key="1">
    <citation type="submission" date="2023-07" db="EMBL/GenBank/DDBJ databases">
        <authorList>
            <consortium name="AG Swart"/>
            <person name="Singh M."/>
            <person name="Singh A."/>
            <person name="Seah K."/>
            <person name="Emmerich C."/>
        </authorList>
    </citation>
    <scope>NUCLEOTIDE SEQUENCE</scope>
    <source>
        <strain evidence="1">DP1</strain>
    </source>
</reference>
<protein>
    <submittedName>
        <fullName evidence="1">Uncharacterized protein</fullName>
    </submittedName>
</protein>
<proteinExistence type="predicted"/>
<gene>
    <name evidence="1" type="ORF">ECRASSUSDP1_LOCUS19213</name>
</gene>
<dbReference type="EMBL" id="CAMPGE010019494">
    <property type="protein sequence ID" value="CAI2377823.1"/>
    <property type="molecule type" value="Genomic_DNA"/>
</dbReference>
<name>A0AAD1XS24_EUPCR</name>
<evidence type="ECO:0000313" key="2">
    <source>
        <dbReference type="Proteomes" id="UP001295684"/>
    </source>
</evidence>
<dbReference type="AlphaFoldDB" id="A0AAD1XS24"/>
<evidence type="ECO:0000313" key="1">
    <source>
        <dbReference type="EMBL" id="CAI2377823.1"/>
    </source>
</evidence>
<comment type="caution">
    <text evidence="1">The sequence shown here is derived from an EMBL/GenBank/DDBJ whole genome shotgun (WGS) entry which is preliminary data.</text>
</comment>
<sequence length="260" mass="30063">MDSIRSEDLQHCRMIPGIIIRQCEDYVQEKEFITMNHSYLLQKHNKLRLLRPVTLHIADSYDSSWELIKDLSWSSFPFFNKRASISIEDLMNTKANKSIKIHILSQLSLATVFDVSISSIPSHLLPCLAKPLCCFTGSLFLSSMKLSQKKLFSLLLSTSSCKEIELRNVSLECDRIVRTPRRVTRVCKFRFTSIPSLTNPPKHLSALLHNLSGCFTLKPTTKLIFKGYCIPLRVLTELKEVNKINYVRVEVHQRYKQYNL</sequence>
<organism evidence="1 2">
    <name type="scientific">Euplotes crassus</name>
    <dbReference type="NCBI Taxonomy" id="5936"/>
    <lineage>
        <taxon>Eukaryota</taxon>
        <taxon>Sar</taxon>
        <taxon>Alveolata</taxon>
        <taxon>Ciliophora</taxon>
        <taxon>Intramacronucleata</taxon>
        <taxon>Spirotrichea</taxon>
        <taxon>Hypotrichia</taxon>
        <taxon>Euplotida</taxon>
        <taxon>Euplotidae</taxon>
        <taxon>Moneuplotes</taxon>
    </lineage>
</organism>
<dbReference type="Proteomes" id="UP001295684">
    <property type="component" value="Unassembled WGS sequence"/>
</dbReference>
<accession>A0AAD1XS24</accession>
<keyword evidence="2" id="KW-1185">Reference proteome</keyword>